<sequence length="148" mass="16092">MRDPHNHQSRGFGFVSFQREDSAKQVLQNRYHDMLGKRVEVKSAVPRGQAPPPQRGPPRSSQGYGYARGGGPGSGYGYGGNAPSYGGGSAPWGSQGGFEGQKQPGYGYSDKSEAPSHGWSEHTAPEGYVYYYNSKTGVSQWERPSEMQ</sequence>
<dbReference type="InterPro" id="IPR035979">
    <property type="entry name" value="RBD_domain_sf"/>
</dbReference>
<dbReference type="eggNOG" id="KOG4205">
    <property type="taxonomic scope" value="Eukaryota"/>
</dbReference>
<proteinExistence type="predicted"/>
<feature type="region of interest" description="Disordered" evidence="4">
    <location>
        <begin position="1"/>
        <end position="120"/>
    </location>
</feature>
<dbReference type="SUPFAM" id="SSF54928">
    <property type="entry name" value="RNA-binding domain, RBD"/>
    <property type="match status" value="1"/>
</dbReference>
<dbReference type="PANTHER" id="PTHR48032:SF6">
    <property type="entry name" value="RNA-BINDING (RRM_RBD_RNP MOTIFS) FAMILY PROTEIN"/>
    <property type="match status" value="1"/>
</dbReference>
<dbReference type="InterPro" id="IPR000504">
    <property type="entry name" value="RRM_dom"/>
</dbReference>
<feature type="compositionally biased region" description="Basic and acidic residues" evidence="4">
    <location>
        <begin position="30"/>
        <end position="41"/>
    </location>
</feature>
<dbReference type="AlphaFoldDB" id="K8ENK3"/>
<dbReference type="InterPro" id="IPR036020">
    <property type="entry name" value="WW_dom_sf"/>
</dbReference>
<gene>
    <name evidence="7" type="ordered locus">Bathy14g01790</name>
</gene>
<feature type="compositionally biased region" description="Basic and acidic residues" evidence="4">
    <location>
        <begin position="110"/>
        <end position="120"/>
    </location>
</feature>
<evidence type="ECO:0000313" key="8">
    <source>
        <dbReference type="Proteomes" id="UP000198341"/>
    </source>
</evidence>
<dbReference type="GeneID" id="19011648"/>
<organism evidence="7 8">
    <name type="scientific">Bathycoccus prasinos</name>
    <dbReference type="NCBI Taxonomy" id="41875"/>
    <lineage>
        <taxon>Eukaryota</taxon>
        <taxon>Viridiplantae</taxon>
        <taxon>Chlorophyta</taxon>
        <taxon>Mamiellophyceae</taxon>
        <taxon>Mamiellales</taxon>
        <taxon>Bathycoccaceae</taxon>
        <taxon>Bathycoccus</taxon>
    </lineage>
</organism>
<dbReference type="InterPro" id="IPR012677">
    <property type="entry name" value="Nucleotide-bd_a/b_plait_sf"/>
</dbReference>
<dbReference type="Gene3D" id="2.20.70.10">
    <property type="match status" value="1"/>
</dbReference>
<evidence type="ECO:0000256" key="3">
    <source>
        <dbReference type="PROSITE-ProRule" id="PRU00176"/>
    </source>
</evidence>
<dbReference type="CDD" id="cd00201">
    <property type="entry name" value="WW"/>
    <property type="match status" value="1"/>
</dbReference>
<feature type="compositionally biased region" description="Gly residues" evidence="4">
    <location>
        <begin position="66"/>
        <end position="99"/>
    </location>
</feature>
<evidence type="ECO:0000259" key="6">
    <source>
        <dbReference type="PROSITE" id="PS50102"/>
    </source>
</evidence>
<dbReference type="Pfam" id="PF00397">
    <property type="entry name" value="WW"/>
    <property type="match status" value="1"/>
</dbReference>
<reference evidence="7 8" key="1">
    <citation type="submission" date="2011-10" db="EMBL/GenBank/DDBJ databases">
        <authorList>
            <person name="Genoscope - CEA"/>
        </authorList>
    </citation>
    <scope>NUCLEOTIDE SEQUENCE [LARGE SCALE GENOMIC DNA]</scope>
    <source>
        <strain evidence="7 8">RCC 1105</strain>
    </source>
</reference>
<keyword evidence="2 3" id="KW-0694">RNA-binding</keyword>
<name>K8ENK3_9CHLO</name>
<dbReference type="SMART" id="SM00456">
    <property type="entry name" value="WW"/>
    <property type="match status" value="1"/>
</dbReference>
<dbReference type="OrthoDB" id="1875751at2759"/>
<dbReference type="Pfam" id="PF00076">
    <property type="entry name" value="RRM_1"/>
    <property type="match status" value="1"/>
</dbReference>
<keyword evidence="8" id="KW-1185">Reference proteome</keyword>
<dbReference type="KEGG" id="bpg:Bathy14g01790"/>
<keyword evidence="1" id="KW-0677">Repeat</keyword>
<feature type="domain" description="RRM" evidence="6">
    <location>
        <begin position="1"/>
        <end position="46"/>
    </location>
</feature>
<protein>
    <submittedName>
        <fullName evidence="7">RNA recognition motif family protein</fullName>
    </submittedName>
</protein>
<dbReference type="RefSeq" id="XP_007509179.1">
    <property type="nucleotide sequence ID" value="XM_007509117.1"/>
</dbReference>
<dbReference type="Gene3D" id="3.30.70.330">
    <property type="match status" value="1"/>
</dbReference>
<evidence type="ECO:0000256" key="2">
    <source>
        <dbReference type="ARBA" id="ARBA00022884"/>
    </source>
</evidence>
<feature type="domain" description="WW" evidence="5">
    <location>
        <begin position="118"/>
        <end position="146"/>
    </location>
</feature>
<dbReference type="SUPFAM" id="SSF51045">
    <property type="entry name" value="WW domain"/>
    <property type="match status" value="1"/>
</dbReference>
<dbReference type="STRING" id="41875.K8ENK3"/>
<dbReference type="InterPro" id="IPR001202">
    <property type="entry name" value="WW_dom"/>
</dbReference>
<evidence type="ECO:0000256" key="4">
    <source>
        <dbReference type="SAM" id="MobiDB-lite"/>
    </source>
</evidence>
<dbReference type="Proteomes" id="UP000198341">
    <property type="component" value="Chromosome 14"/>
</dbReference>
<evidence type="ECO:0000256" key="1">
    <source>
        <dbReference type="ARBA" id="ARBA00022737"/>
    </source>
</evidence>
<dbReference type="PANTHER" id="PTHR48032">
    <property type="entry name" value="RNA-BINDING PROTEIN MUSASHI HOMOLOG RBP6"/>
    <property type="match status" value="1"/>
</dbReference>
<evidence type="ECO:0000313" key="7">
    <source>
        <dbReference type="EMBL" id="CCO19636.1"/>
    </source>
</evidence>
<evidence type="ECO:0000259" key="5">
    <source>
        <dbReference type="PROSITE" id="PS50020"/>
    </source>
</evidence>
<dbReference type="PROSITE" id="PS50102">
    <property type="entry name" value="RRM"/>
    <property type="match status" value="1"/>
</dbReference>
<dbReference type="GO" id="GO:0006417">
    <property type="term" value="P:regulation of translation"/>
    <property type="evidence" value="ECO:0007669"/>
    <property type="project" value="TreeGrafter"/>
</dbReference>
<dbReference type="PROSITE" id="PS50020">
    <property type="entry name" value="WW_DOMAIN_2"/>
    <property type="match status" value="1"/>
</dbReference>
<dbReference type="PROSITE" id="PS01159">
    <property type="entry name" value="WW_DOMAIN_1"/>
    <property type="match status" value="1"/>
</dbReference>
<accession>K8ENK3</accession>
<dbReference type="EMBL" id="FO082265">
    <property type="protein sequence ID" value="CCO19636.1"/>
    <property type="molecule type" value="Genomic_DNA"/>
</dbReference>
<dbReference type="GO" id="GO:0003729">
    <property type="term" value="F:mRNA binding"/>
    <property type="evidence" value="ECO:0007669"/>
    <property type="project" value="TreeGrafter"/>
</dbReference>